<dbReference type="eggNOG" id="ENOG50349BI">
    <property type="taxonomic scope" value="Bacteria"/>
</dbReference>
<dbReference type="KEGG" id="eae:EAE_22165"/>
<keyword evidence="3" id="KW-1185">Reference proteome</keyword>
<proteinExistence type="predicted"/>
<evidence type="ECO:0000313" key="2">
    <source>
        <dbReference type="EMBL" id="AEG99332.1"/>
    </source>
</evidence>
<protein>
    <recommendedName>
        <fullName evidence="4">DUF4145 domain-containing protein</fullName>
    </recommendedName>
</protein>
<reference evidence="2 3" key="1">
    <citation type="journal article" date="2012" name="J. Bacteriol.">
        <title>Complete genome sequence of Enterobacter aerogenes KCTC 2190.</title>
        <authorList>
            <person name="Shin S.H."/>
            <person name="Kim S."/>
            <person name="Kim J.Y."/>
            <person name="Lee S."/>
            <person name="Um Y."/>
            <person name="Oh M.K."/>
            <person name="Kim Y.R."/>
            <person name="Lee J."/>
            <person name="Yang K.S."/>
        </authorList>
    </citation>
    <scope>NUCLEOTIDE SEQUENCE [LARGE SCALE GENOMIC DNA]</scope>
    <source>
        <strain evidence="2 3">KCTC 2190</strain>
    </source>
</reference>
<evidence type="ECO:0000256" key="1">
    <source>
        <dbReference type="SAM" id="Phobius"/>
    </source>
</evidence>
<dbReference type="Proteomes" id="UP000008881">
    <property type="component" value="Chromosome"/>
</dbReference>
<dbReference type="AlphaFoldDB" id="A0A0H3FY59"/>
<sequence length="181" mass="21181">MIALEAFMDKAHFSTLLSMKEMNMRFVSLTSHTDQLSAVLVIHMVCEKILETWIEASSHNTNFFNNSLNLNFHNKLVIAKNFSFPNECFQFMKKLNAIRNKFAHQIDKTEMSEEEINSLYSSLSDFIAREPEFDPKTSSIESQKKRYKYSDNNNIKLLLMFTAMYLSVMYFAGLRQLYIPL</sequence>
<keyword evidence="1" id="KW-0812">Transmembrane</keyword>
<gene>
    <name evidence="2" type="ordered locus">EAE_22165</name>
</gene>
<dbReference type="HOGENOM" id="CLU_1486845_0_0_6"/>
<accession>A0A0H3FY59</accession>
<keyword evidence="1" id="KW-1133">Transmembrane helix</keyword>
<keyword evidence="1" id="KW-0472">Membrane</keyword>
<organism evidence="2 3">
    <name type="scientific">Klebsiella aerogenes (strain ATCC 13048 / DSM 30053 / CCUG 1429 / JCM 1235 / KCTC 2190 / NBRC 13534 / NCIMB 10102 / NCTC 10006 / CDC 819-56)</name>
    <name type="common">Enterobacter aerogenes</name>
    <dbReference type="NCBI Taxonomy" id="1028307"/>
    <lineage>
        <taxon>Bacteria</taxon>
        <taxon>Pseudomonadati</taxon>
        <taxon>Pseudomonadota</taxon>
        <taxon>Gammaproteobacteria</taxon>
        <taxon>Enterobacterales</taxon>
        <taxon>Enterobacteriaceae</taxon>
        <taxon>Klebsiella/Raoultella group</taxon>
        <taxon>Klebsiella</taxon>
    </lineage>
</organism>
<dbReference type="PATRIC" id="fig|1028307.3.peg.4411"/>
<evidence type="ECO:0000313" key="3">
    <source>
        <dbReference type="Proteomes" id="UP000008881"/>
    </source>
</evidence>
<feature type="transmembrane region" description="Helical" evidence="1">
    <location>
        <begin position="154"/>
        <end position="173"/>
    </location>
</feature>
<evidence type="ECO:0008006" key="4">
    <source>
        <dbReference type="Google" id="ProtNLM"/>
    </source>
</evidence>
<dbReference type="EMBL" id="CP002824">
    <property type="protein sequence ID" value="AEG99332.1"/>
    <property type="molecule type" value="Genomic_DNA"/>
</dbReference>
<name>A0A0H3FY59_KLEAK</name>